<organism evidence="1 2">
    <name type="scientific">Phyllotreta striolata</name>
    <name type="common">Striped flea beetle</name>
    <name type="synonym">Crioceris striolata</name>
    <dbReference type="NCBI Taxonomy" id="444603"/>
    <lineage>
        <taxon>Eukaryota</taxon>
        <taxon>Metazoa</taxon>
        <taxon>Ecdysozoa</taxon>
        <taxon>Arthropoda</taxon>
        <taxon>Hexapoda</taxon>
        <taxon>Insecta</taxon>
        <taxon>Pterygota</taxon>
        <taxon>Neoptera</taxon>
        <taxon>Endopterygota</taxon>
        <taxon>Coleoptera</taxon>
        <taxon>Polyphaga</taxon>
        <taxon>Cucujiformia</taxon>
        <taxon>Chrysomeloidea</taxon>
        <taxon>Chrysomelidae</taxon>
        <taxon>Galerucinae</taxon>
        <taxon>Alticini</taxon>
        <taxon>Phyllotreta</taxon>
    </lineage>
</organism>
<accession>A0A9N9TYH2</accession>
<protein>
    <submittedName>
        <fullName evidence="1">Uncharacterized protein</fullName>
    </submittedName>
</protein>
<dbReference type="Proteomes" id="UP001153712">
    <property type="component" value="Chromosome 7"/>
</dbReference>
<evidence type="ECO:0000313" key="1">
    <source>
        <dbReference type="EMBL" id="CAG9863782.1"/>
    </source>
</evidence>
<gene>
    <name evidence="1" type="ORF">PHYEVI_LOCUS10065</name>
</gene>
<keyword evidence="2" id="KW-1185">Reference proteome</keyword>
<sequence length="207" mass="24210">MHLSFLQVLRNETYLRFHENNQHKNTSITRNSKITNPIKFSFKISSHPSHPQNNAPLKMTSLLPKPKPRVNWLTPQPSIKPVSSALFDAQQVFNIKSLKEVLQAEPVLSRRKKKRAARAKPPQAVTSLMERRNYLQLLINNDRLEKKASLNRPPKKRPIVMYGQRDIDDIIEYTKARENEIRKFRNSGQDKEVTIEETVWKRIYGGF</sequence>
<evidence type="ECO:0000313" key="2">
    <source>
        <dbReference type="Proteomes" id="UP001153712"/>
    </source>
</evidence>
<dbReference type="AlphaFoldDB" id="A0A9N9TYH2"/>
<name>A0A9N9TYH2_PHYSR</name>
<reference evidence="1" key="1">
    <citation type="submission" date="2022-01" db="EMBL/GenBank/DDBJ databases">
        <authorList>
            <person name="King R."/>
        </authorList>
    </citation>
    <scope>NUCLEOTIDE SEQUENCE</scope>
</reference>
<proteinExistence type="predicted"/>
<dbReference type="EMBL" id="OU900100">
    <property type="protein sequence ID" value="CAG9863782.1"/>
    <property type="molecule type" value="Genomic_DNA"/>
</dbReference>